<keyword evidence="3" id="KW-1185">Reference proteome</keyword>
<evidence type="ECO:0000313" key="4">
    <source>
        <dbReference type="WBParaSite" id="Minc3s01548g24621"/>
    </source>
</evidence>
<feature type="compositionally biased region" description="Low complexity" evidence="1">
    <location>
        <begin position="59"/>
        <end position="78"/>
    </location>
</feature>
<evidence type="ECO:0000313" key="3">
    <source>
        <dbReference type="Proteomes" id="UP000887563"/>
    </source>
</evidence>
<sequence length="128" mass="13493">MKKVFLLNILLIFLLKNINGDGDTTSEGVPCTASQQGEISTTTEQVPIDNSPPSPADAPPTEGSDSPFCSSSDVDSSCSGFGTGTNVPQAVCVPILAYEPSKVFLTWTQPDVADDVVGYNVYKDGQVF</sequence>
<evidence type="ECO:0000256" key="2">
    <source>
        <dbReference type="SAM" id="SignalP"/>
    </source>
</evidence>
<protein>
    <submittedName>
        <fullName evidence="4">Fibronectin type-III domain-containing protein</fullName>
    </submittedName>
</protein>
<dbReference type="AlphaFoldDB" id="A0A914MAS7"/>
<dbReference type="WBParaSite" id="Minc3s01548g24621">
    <property type="protein sequence ID" value="Minc3s01548g24621"/>
    <property type="gene ID" value="Minc3s01548g24621"/>
</dbReference>
<feature type="signal peptide" evidence="2">
    <location>
        <begin position="1"/>
        <end position="20"/>
    </location>
</feature>
<dbReference type="Proteomes" id="UP000887563">
    <property type="component" value="Unplaced"/>
</dbReference>
<keyword evidence="2" id="KW-0732">Signal</keyword>
<evidence type="ECO:0000256" key="1">
    <source>
        <dbReference type="SAM" id="MobiDB-lite"/>
    </source>
</evidence>
<feature type="chain" id="PRO_5038009977" evidence="2">
    <location>
        <begin position="21"/>
        <end position="128"/>
    </location>
</feature>
<name>A0A914MAS7_MELIC</name>
<organism evidence="3 4">
    <name type="scientific">Meloidogyne incognita</name>
    <name type="common">Southern root-knot nematode worm</name>
    <name type="synonym">Oxyuris incognita</name>
    <dbReference type="NCBI Taxonomy" id="6306"/>
    <lineage>
        <taxon>Eukaryota</taxon>
        <taxon>Metazoa</taxon>
        <taxon>Ecdysozoa</taxon>
        <taxon>Nematoda</taxon>
        <taxon>Chromadorea</taxon>
        <taxon>Rhabditida</taxon>
        <taxon>Tylenchina</taxon>
        <taxon>Tylenchomorpha</taxon>
        <taxon>Tylenchoidea</taxon>
        <taxon>Meloidogynidae</taxon>
        <taxon>Meloidogyninae</taxon>
        <taxon>Meloidogyne</taxon>
        <taxon>Meloidogyne incognita group</taxon>
    </lineage>
</organism>
<reference evidence="4" key="1">
    <citation type="submission" date="2022-11" db="UniProtKB">
        <authorList>
            <consortium name="WormBaseParasite"/>
        </authorList>
    </citation>
    <scope>IDENTIFICATION</scope>
</reference>
<accession>A0A914MAS7</accession>
<feature type="compositionally biased region" description="Polar residues" evidence="1">
    <location>
        <begin position="24"/>
        <end position="45"/>
    </location>
</feature>
<proteinExistence type="predicted"/>
<feature type="region of interest" description="Disordered" evidence="1">
    <location>
        <begin position="24"/>
        <end position="78"/>
    </location>
</feature>